<dbReference type="InterPro" id="IPR015425">
    <property type="entry name" value="FH2_Formin"/>
</dbReference>
<reference evidence="7" key="1">
    <citation type="journal article" date="2006" name="PLoS Biol.">
        <title>Macronuclear genome sequence of the ciliate Tetrahymena thermophila, a model eukaryote.</title>
        <authorList>
            <person name="Eisen J.A."/>
            <person name="Coyne R.S."/>
            <person name="Wu M."/>
            <person name="Wu D."/>
            <person name="Thiagarajan M."/>
            <person name="Wortman J.R."/>
            <person name="Badger J.H."/>
            <person name="Ren Q."/>
            <person name="Amedeo P."/>
            <person name="Jones K.M."/>
            <person name="Tallon L.J."/>
            <person name="Delcher A.L."/>
            <person name="Salzberg S.L."/>
            <person name="Silva J.C."/>
            <person name="Haas B.J."/>
            <person name="Majoros W.H."/>
            <person name="Farzad M."/>
            <person name="Carlton J.M."/>
            <person name="Smith R.K. Jr."/>
            <person name="Garg J."/>
            <person name="Pearlman R.E."/>
            <person name="Karrer K.M."/>
            <person name="Sun L."/>
            <person name="Manning G."/>
            <person name="Elde N.C."/>
            <person name="Turkewitz A.P."/>
            <person name="Asai D.J."/>
            <person name="Wilkes D.E."/>
            <person name="Wang Y."/>
            <person name="Cai H."/>
            <person name="Collins K."/>
            <person name="Stewart B.A."/>
            <person name="Lee S.R."/>
            <person name="Wilamowska K."/>
            <person name="Weinberg Z."/>
            <person name="Ruzzo W.L."/>
            <person name="Wloga D."/>
            <person name="Gaertig J."/>
            <person name="Frankel J."/>
            <person name="Tsao C.-C."/>
            <person name="Gorovsky M.A."/>
            <person name="Keeling P.J."/>
            <person name="Waller R.F."/>
            <person name="Patron N.J."/>
            <person name="Cherry J.M."/>
            <person name="Stover N.A."/>
            <person name="Krieger C.J."/>
            <person name="del Toro C."/>
            <person name="Ryder H.F."/>
            <person name="Williamson S.C."/>
            <person name="Barbeau R.A."/>
            <person name="Hamilton E.P."/>
            <person name="Orias E."/>
        </authorList>
    </citation>
    <scope>NUCLEOTIDE SEQUENCE [LARGE SCALE GENOMIC DNA]</scope>
    <source>
        <strain evidence="7">SB210</strain>
    </source>
</reference>
<evidence type="ECO:0000256" key="1">
    <source>
        <dbReference type="SAM" id="Coils"/>
    </source>
</evidence>
<keyword evidence="7" id="KW-1185">Reference proteome</keyword>
<dbReference type="SUPFAM" id="SSF101447">
    <property type="entry name" value="Formin homology 2 domain (FH2 domain)"/>
    <property type="match status" value="1"/>
</dbReference>
<dbReference type="InterPro" id="IPR016024">
    <property type="entry name" value="ARM-type_fold"/>
</dbReference>
<name>Q23JZ2_TETTS</name>
<dbReference type="AlphaFoldDB" id="Q23JZ2"/>
<feature type="region of interest" description="Disordered" evidence="2">
    <location>
        <begin position="1106"/>
        <end position="1173"/>
    </location>
</feature>
<dbReference type="PROSITE" id="PS51444">
    <property type="entry name" value="FH2"/>
    <property type="match status" value="1"/>
</dbReference>
<dbReference type="STRING" id="312017.Q23JZ2"/>
<dbReference type="Pfam" id="PF02181">
    <property type="entry name" value="FH2"/>
    <property type="match status" value="1"/>
</dbReference>
<dbReference type="InterPro" id="IPR004102">
    <property type="entry name" value="Poly(ADP-ribose)pol_reg_dom"/>
</dbReference>
<feature type="coiled-coil region" evidence="1">
    <location>
        <begin position="369"/>
        <end position="396"/>
    </location>
</feature>
<dbReference type="Gene3D" id="1.25.10.10">
    <property type="entry name" value="Leucine-rich Repeat Variant"/>
    <property type="match status" value="1"/>
</dbReference>
<dbReference type="GO" id="GO:0003950">
    <property type="term" value="F:NAD+ poly-ADP-ribosyltransferase activity"/>
    <property type="evidence" value="ECO:0007669"/>
    <property type="project" value="InterPro"/>
</dbReference>
<feature type="compositionally biased region" description="Basic and acidic residues" evidence="2">
    <location>
        <begin position="1106"/>
        <end position="1151"/>
    </location>
</feature>
<evidence type="ECO:0000313" key="6">
    <source>
        <dbReference type="EMBL" id="EAR97051.2"/>
    </source>
</evidence>
<dbReference type="OrthoDB" id="1668162at2759"/>
<dbReference type="InParanoid" id="Q23JZ2"/>
<keyword evidence="1" id="KW-0175">Coiled coil</keyword>
<evidence type="ECO:0000256" key="2">
    <source>
        <dbReference type="SAM" id="MobiDB-lite"/>
    </source>
</evidence>
<proteinExistence type="predicted"/>
<evidence type="ECO:0000313" key="7">
    <source>
        <dbReference type="Proteomes" id="UP000009168"/>
    </source>
</evidence>
<evidence type="ECO:0000259" key="4">
    <source>
        <dbReference type="PROSITE" id="PS51232"/>
    </source>
</evidence>
<dbReference type="InterPro" id="IPR011989">
    <property type="entry name" value="ARM-like"/>
</dbReference>
<feature type="domain" description="GBD/FH3" evidence="4">
    <location>
        <begin position="40"/>
        <end position="521"/>
    </location>
</feature>
<dbReference type="GeneID" id="7825839"/>
<dbReference type="EMBL" id="GG662673">
    <property type="protein sequence ID" value="EAR97051.2"/>
    <property type="molecule type" value="Genomic_DNA"/>
</dbReference>
<dbReference type="RefSeq" id="XP_001017296.2">
    <property type="nucleotide sequence ID" value="XM_001017296.2"/>
</dbReference>
<evidence type="ECO:0000259" key="5">
    <source>
        <dbReference type="PROSITE" id="PS51444"/>
    </source>
</evidence>
<dbReference type="eggNOG" id="KOG1922">
    <property type="taxonomic scope" value="Eukaryota"/>
</dbReference>
<dbReference type="InterPro" id="IPR014768">
    <property type="entry name" value="GBD/FH3_dom"/>
</dbReference>
<feature type="compositionally biased region" description="Polar residues" evidence="2">
    <location>
        <begin position="1153"/>
        <end position="1173"/>
    </location>
</feature>
<feature type="domain" description="FH2" evidence="5">
    <location>
        <begin position="719"/>
        <end position="1128"/>
    </location>
</feature>
<gene>
    <name evidence="6" type="ORF">TTHERM_00196420</name>
</gene>
<organism evidence="6 7">
    <name type="scientific">Tetrahymena thermophila (strain SB210)</name>
    <dbReference type="NCBI Taxonomy" id="312017"/>
    <lineage>
        <taxon>Eukaryota</taxon>
        <taxon>Sar</taxon>
        <taxon>Alveolata</taxon>
        <taxon>Ciliophora</taxon>
        <taxon>Intramacronucleata</taxon>
        <taxon>Oligohymenophorea</taxon>
        <taxon>Hymenostomatida</taxon>
        <taxon>Tetrahymenina</taxon>
        <taxon>Tetrahymenidae</taxon>
        <taxon>Tetrahymena</taxon>
    </lineage>
</organism>
<sequence>MGQQSAKPELDQQIRYRFKGYPDEIELVFGSLKNKHRFQKKIPSDKILQKDFENFASKLIASEDQKQIIYNLPKKYKWRLLNKHQDIMEGKSQKNITKTPLQKLLERLIEEQSVYAYNNLFDQIELERKQNDEIFWKDFKNYRGPQILIDIISNQNTQSRQSGKYDLLIKLFEFIHYMVTTFDQGIDYLKRVPNGIQTIVSCINPYHPMVTAYVFDVSSQFLLGNDEDLESVCRGFSEYKINNSLSSRFQILIDILKDSPNIILIRNTVDFLFSFISLPSNKQRAKLIRQEFIELNIENIFEIILTRIKLGKYKIKDCTQQAYLNALKNQIQEQNYFEDGHIDQNNSNLKMMLLSKKNEQEDIIKEESEEAETVDYNSLADKLENFEEEKQEDDEVDEEVDRLLLLSCTLNEGDTKIFQLHIQGIKNQMQLFLTFNLDDSEKTILDPVDSVFVKPQNYEITFESLIEKLKKKAFENDCYDQLTGSLQKLLLLPSDQDKVKKVFINLDKALSKIFASPQGVISEKELNALVESNKDMESLIKQINQLEEQNRIKDSEISGILQQKDDISAKFIDLKNQTKEMESQIQTLLKEINQLKAQIVNNQESSNIPSAPQLGIPQAPSIGGGIPPAPILGSVPQAPTLGDIPTAPPIFGIPPAPQIGGIPPAPPIGGIPPPPPPFGQSPAINLGGAPMPPPFLIGTQAPMMPSFNMPMMMPQQPLQKQKKKPNVPLKPFMWNTITANNIKNTIWEKLNDEKVELDIKFIEDQFEKPTAPVKQVGGASSQPNGSNSNSTQGSTTAPPKPMIIQKTSLINGDRTKTYEIVLQKLKISSNLISNALVSCDEKILTLNNLQSLNNICPKQEEVDLVTGYIEGGGKPEDLANPEKFIYEVKKVKGFGDRIRGLIFLKTHEEMFLDLEPKVQKLRRGIFYLKDNKLIPEMLEYVLAFGNYLNGESARGGAWGFKFDSLIKISELKMKDNKTTLMMYVIDIFEKKYNPLISLEDEEALNLCEQLPISQLNADLNEIKKNFRFMQKAIQSQTDLPNDNIKSKLDGSVDAIEQRINSMDVEIKTIDETYKQVASLYGEKPTDPSEKFAEKFGQLFRKIKKEKADKQKIEEAKKKEEEKKKKEEEKKAKEDLKTSTSKVDQKQAKPDLKASTSNVQQKNQVPEQSVSNPQQNLASIMKGFKSQLSQKANQKVENLENVRGTFIGMQNLNSGDVRMSKCYQNVRESMLMTKNKSDMLGLLKEMKMKKQSGIQQSGGEGGEDLQSAISKIGFLNK</sequence>
<dbReference type="PANTHER" id="PTHR45725:SF1">
    <property type="entry name" value="DISHEVELLED ASSOCIATED ACTIVATOR OF MORPHOGENESIS, ISOFORM D"/>
    <property type="match status" value="1"/>
</dbReference>
<dbReference type="PROSITE" id="PS51060">
    <property type="entry name" value="PARP_ALPHA_HD"/>
    <property type="match status" value="1"/>
</dbReference>
<dbReference type="SUPFAM" id="SSF48371">
    <property type="entry name" value="ARM repeat"/>
    <property type="match status" value="1"/>
</dbReference>
<dbReference type="Proteomes" id="UP000009168">
    <property type="component" value="Unassembled WGS sequence"/>
</dbReference>
<evidence type="ECO:0000259" key="3">
    <source>
        <dbReference type="PROSITE" id="PS51060"/>
    </source>
</evidence>
<dbReference type="PANTHER" id="PTHR45725">
    <property type="entry name" value="FORMIN HOMOLOGY 2 FAMILY MEMBER"/>
    <property type="match status" value="1"/>
</dbReference>
<dbReference type="HOGENOM" id="CLU_250110_0_0_1"/>
<dbReference type="PROSITE" id="PS51232">
    <property type="entry name" value="GBD_FH3"/>
    <property type="match status" value="1"/>
</dbReference>
<dbReference type="Gene3D" id="1.20.58.2220">
    <property type="entry name" value="Formin, FH2 domain"/>
    <property type="match status" value="1"/>
</dbReference>
<dbReference type="KEGG" id="tet:TTHERM_00196420"/>
<dbReference type="InterPro" id="IPR042201">
    <property type="entry name" value="FH2_Formin_sf"/>
</dbReference>
<feature type="coiled-coil region" evidence="1">
    <location>
        <begin position="529"/>
        <end position="605"/>
    </location>
</feature>
<dbReference type="InterPro" id="IPR051425">
    <property type="entry name" value="Formin_Homology"/>
</dbReference>
<accession>Q23JZ2</accession>
<feature type="region of interest" description="Disordered" evidence="2">
    <location>
        <begin position="770"/>
        <end position="801"/>
    </location>
</feature>
<feature type="domain" description="PARP alpha-helical" evidence="3">
    <location>
        <begin position="479"/>
        <end position="616"/>
    </location>
</feature>
<feature type="compositionally biased region" description="Low complexity" evidence="2">
    <location>
        <begin position="777"/>
        <end position="797"/>
    </location>
</feature>
<dbReference type="SMART" id="SM00498">
    <property type="entry name" value="FH2"/>
    <property type="match status" value="1"/>
</dbReference>
<protein>
    <submittedName>
        <fullName evidence="6">Formin-like 2 domain protein</fullName>
    </submittedName>
</protein>